<reference evidence="2 3" key="1">
    <citation type="submission" date="2019-06" db="EMBL/GenBank/DDBJ databases">
        <title>Flavibacter putida gen. nov., sp. nov., a novel marine bacterium of the family Flavobacteriaceae isolated from coastal seawater.</title>
        <authorList>
            <person name="Feng X."/>
        </authorList>
    </citation>
    <scope>NUCLEOTIDE SEQUENCE [LARGE SCALE GENOMIC DNA]</scope>
    <source>
        <strain evidence="2 3">PLHSN227</strain>
    </source>
</reference>
<protein>
    <submittedName>
        <fullName evidence="2">Glutamate dehydrogenase</fullName>
    </submittedName>
</protein>
<comment type="caution">
    <text evidence="2">The sequence shown here is derived from an EMBL/GenBank/DDBJ whole genome shotgun (WGS) entry which is preliminary data.</text>
</comment>
<keyword evidence="1" id="KW-0732">Signal</keyword>
<sequence length="262" mass="29350">MKIKNLILVFLFAIAGHQSVKAQAFSQELGLVAGPLQFKSDYGLRGNSETNFGNVGLGIALAHFINFSYRDDCECFAKDTYFNDHFKVRTELSYHVTALDHYGKEAESNSLAGKQLRAMHGKARVFELGSHLEWYPRSIIDFDGGSFNFAPFLGIGIHYVNFNPSAETDLSGRLGYDEEVTFYDFLAPPGEAPYIDTSGGSTFALALGAGTRYRLNATGDLILELRAHYYGSDFVDGLNHDKPQNKHNDWIAWINFGYVYYF</sequence>
<organism evidence="2 3">
    <name type="scientific">Haloflavibacter putidus</name>
    <dbReference type="NCBI Taxonomy" id="2576776"/>
    <lineage>
        <taxon>Bacteria</taxon>
        <taxon>Pseudomonadati</taxon>
        <taxon>Bacteroidota</taxon>
        <taxon>Flavobacteriia</taxon>
        <taxon>Flavobacteriales</taxon>
        <taxon>Flavobacteriaceae</taxon>
        <taxon>Haloflavibacter</taxon>
    </lineage>
</organism>
<dbReference type="AlphaFoldDB" id="A0A507ZXU6"/>
<gene>
    <name evidence="2" type="ORF">FKR84_00700</name>
</gene>
<feature type="chain" id="PRO_5021373528" evidence="1">
    <location>
        <begin position="23"/>
        <end position="262"/>
    </location>
</feature>
<dbReference type="Gene3D" id="2.40.160.20">
    <property type="match status" value="1"/>
</dbReference>
<name>A0A507ZXU6_9FLAO</name>
<accession>A0A507ZXU6</accession>
<evidence type="ECO:0000256" key="1">
    <source>
        <dbReference type="SAM" id="SignalP"/>
    </source>
</evidence>
<proteinExistence type="predicted"/>
<dbReference type="OrthoDB" id="1142271at2"/>
<keyword evidence="3" id="KW-1185">Reference proteome</keyword>
<evidence type="ECO:0000313" key="3">
    <source>
        <dbReference type="Proteomes" id="UP000317169"/>
    </source>
</evidence>
<dbReference type="NCBIfam" id="NF047659">
    <property type="entry name" value="THC0290_0291_fam"/>
    <property type="match status" value="1"/>
</dbReference>
<feature type="signal peptide" evidence="1">
    <location>
        <begin position="1"/>
        <end position="22"/>
    </location>
</feature>
<dbReference type="Proteomes" id="UP000317169">
    <property type="component" value="Unassembled WGS sequence"/>
</dbReference>
<dbReference type="EMBL" id="VIAR01000001">
    <property type="protein sequence ID" value="TQD40528.1"/>
    <property type="molecule type" value="Genomic_DNA"/>
</dbReference>
<dbReference type="RefSeq" id="WP_141420260.1">
    <property type="nucleotide sequence ID" value="NZ_VIAR01000001.1"/>
</dbReference>
<evidence type="ECO:0000313" key="2">
    <source>
        <dbReference type="EMBL" id="TQD40528.1"/>
    </source>
</evidence>